<dbReference type="RefSeq" id="XP_058336083.1">
    <property type="nucleotide sequence ID" value="XM_058470052.1"/>
</dbReference>
<dbReference type="EMBL" id="JAPQKS010000001">
    <property type="protein sequence ID" value="KAJ5249304.1"/>
    <property type="molecule type" value="Genomic_DNA"/>
</dbReference>
<dbReference type="GeneID" id="83197355"/>
<dbReference type="Proteomes" id="UP001150941">
    <property type="component" value="Unassembled WGS sequence"/>
</dbReference>
<evidence type="ECO:0000313" key="3">
    <source>
        <dbReference type="Proteomes" id="UP001150941"/>
    </source>
</evidence>
<reference evidence="2" key="1">
    <citation type="submission" date="2022-11" db="EMBL/GenBank/DDBJ databases">
        <authorList>
            <person name="Petersen C."/>
        </authorList>
    </citation>
    <scope>NUCLEOTIDE SEQUENCE</scope>
    <source>
        <strain evidence="2">IBT 19713</strain>
    </source>
</reference>
<gene>
    <name evidence="2" type="ORF">N7468_000755</name>
</gene>
<protein>
    <submittedName>
        <fullName evidence="2">Uncharacterized protein</fullName>
    </submittedName>
</protein>
<feature type="compositionally biased region" description="Polar residues" evidence="1">
    <location>
        <begin position="68"/>
        <end position="81"/>
    </location>
</feature>
<keyword evidence="3" id="KW-1185">Reference proteome</keyword>
<feature type="region of interest" description="Disordered" evidence="1">
    <location>
        <begin position="1"/>
        <end position="128"/>
    </location>
</feature>
<organism evidence="2 3">
    <name type="scientific">Penicillium chermesinum</name>
    <dbReference type="NCBI Taxonomy" id="63820"/>
    <lineage>
        <taxon>Eukaryota</taxon>
        <taxon>Fungi</taxon>
        <taxon>Dikarya</taxon>
        <taxon>Ascomycota</taxon>
        <taxon>Pezizomycotina</taxon>
        <taxon>Eurotiomycetes</taxon>
        <taxon>Eurotiomycetidae</taxon>
        <taxon>Eurotiales</taxon>
        <taxon>Aspergillaceae</taxon>
        <taxon>Penicillium</taxon>
    </lineage>
</organism>
<comment type="caution">
    <text evidence="2">The sequence shown here is derived from an EMBL/GenBank/DDBJ whole genome shotgun (WGS) entry which is preliminary data.</text>
</comment>
<name>A0A9W9TZ59_9EURO</name>
<sequence length="128" mass="13967">MDIAKLLDPVSDRSEGQTVLSRHNDDPPPTHIDSPGLSRACQSPIQIPPLQPVEFMNISGSPPPEIRSQYSSLEGQEALSQQERDLAPTSTDSPFPPRASRSQSPNPPSPVPIKKRLLYAKEMTAKST</sequence>
<accession>A0A9W9TZ59</accession>
<proteinExistence type="predicted"/>
<evidence type="ECO:0000256" key="1">
    <source>
        <dbReference type="SAM" id="MobiDB-lite"/>
    </source>
</evidence>
<dbReference type="AlphaFoldDB" id="A0A9W9TZ59"/>
<reference evidence="2" key="2">
    <citation type="journal article" date="2023" name="IMA Fungus">
        <title>Comparative genomic study of the Penicillium genus elucidates a diverse pangenome and 15 lateral gene transfer events.</title>
        <authorList>
            <person name="Petersen C."/>
            <person name="Sorensen T."/>
            <person name="Nielsen M.R."/>
            <person name="Sondergaard T.E."/>
            <person name="Sorensen J.L."/>
            <person name="Fitzpatrick D.A."/>
            <person name="Frisvad J.C."/>
            <person name="Nielsen K.L."/>
        </authorList>
    </citation>
    <scope>NUCLEOTIDE SEQUENCE</scope>
    <source>
        <strain evidence="2">IBT 19713</strain>
    </source>
</reference>
<evidence type="ECO:0000313" key="2">
    <source>
        <dbReference type="EMBL" id="KAJ5249304.1"/>
    </source>
</evidence>